<keyword evidence="4" id="KW-0285">Flavoprotein</keyword>
<dbReference type="SUPFAM" id="SSF51905">
    <property type="entry name" value="FAD/NAD(P)-binding domain"/>
    <property type="match status" value="1"/>
</dbReference>
<keyword evidence="7" id="KW-0503">Monooxygenase</keyword>
<dbReference type="PANTHER" id="PTHR43876">
    <property type="entry name" value="UBIQUINONE BIOSYNTHESIS MONOOXYGENASE COQ6, MITOCHONDRIAL"/>
    <property type="match status" value="1"/>
</dbReference>
<keyword evidence="9" id="KW-0830">Ubiquinone</keyword>
<name>A0A1I3EXQ8_9GAMM</name>
<dbReference type="InterPro" id="IPR010971">
    <property type="entry name" value="UbiH/COQ6"/>
</dbReference>
<evidence type="ECO:0000313" key="9">
    <source>
        <dbReference type="EMBL" id="SFI03825.1"/>
    </source>
</evidence>
<evidence type="ECO:0000256" key="6">
    <source>
        <dbReference type="ARBA" id="ARBA00023002"/>
    </source>
</evidence>
<dbReference type="EMBL" id="FOPY01000015">
    <property type="protein sequence ID" value="SFI03825.1"/>
    <property type="molecule type" value="Genomic_DNA"/>
</dbReference>
<dbReference type="STRING" id="442341.SAMN04487959_11555"/>
<dbReference type="InterPro" id="IPR002938">
    <property type="entry name" value="FAD-bd"/>
</dbReference>
<reference evidence="9 10" key="1">
    <citation type="submission" date="2016-10" db="EMBL/GenBank/DDBJ databases">
        <authorList>
            <person name="de Groot N.N."/>
        </authorList>
    </citation>
    <scope>NUCLEOTIDE SEQUENCE [LARGE SCALE GENOMIC DNA]</scope>
    <source>
        <strain evidence="9 10">CGMCC 1.6848</strain>
    </source>
</reference>
<evidence type="ECO:0000256" key="2">
    <source>
        <dbReference type="ARBA" id="ARBA00004749"/>
    </source>
</evidence>
<protein>
    <submittedName>
        <fullName evidence="9">Ubiquinone biosynthesis hydroxylase, UbiH/UbiF/VisC/COQ6 family</fullName>
    </submittedName>
</protein>
<evidence type="ECO:0000256" key="7">
    <source>
        <dbReference type="ARBA" id="ARBA00023033"/>
    </source>
</evidence>
<dbReference type="PRINTS" id="PR00420">
    <property type="entry name" value="RNGMNOXGNASE"/>
</dbReference>
<dbReference type="GO" id="GO:0006744">
    <property type="term" value="P:ubiquinone biosynthetic process"/>
    <property type="evidence" value="ECO:0007669"/>
    <property type="project" value="UniProtKB-UniPathway"/>
</dbReference>
<evidence type="ECO:0000256" key="5">
    <source>
        <dbReference type="ARBA" id="ARBA00022827"/>
    </source>
</evidence>
<organism evidence="9 10">
    <name type="scientific">Modicisalibacter xianhensis</name>
    <dbReference type="NCBI Taxonomy" id="442341"/>
    <lineage>
        <taxon>Bacteria</taxon>
        <taxon>Pseudomonadati</taxon>
        <taxon>Pseudomonadota</taxon>
        <taxon>Gammaproteobacteria</taxon>
        <taxon>Oceanospirillales</taxon>
        <taxon>Halomonadaceae</taxon>
        <taxon>Modicisalibacter</taxon>
    </lineage>
</organism>
<dbReference type="NCBIfam" id="NF006593">
    <property type="entry name" value="PRK09126.1"/>
    <property type="match status" value="1"/>
</dbReference>
<dbReference type="UniPathway" id="UPA00232"/>
<comment type="similarity">
    <text evidence="3">Belongs to the UbiH/COQ6 family.</text>
</comment>
<dbReference type="AlphaFoldDB" id="A0A1I3EXQ8"/>
<dbReference type="RefSeq" id="WP_244890995.1">
    <property type="nucleotide sequence ID" value="NZ_FOPY01000015.1"/>
</dbReference>
<dbReference type="PANTHER" id="PTHR43876:SF25">
    <property type="entry name" value="MONOOXYGENASE NMA2164"/>
    <property type="match status" value="1"/>
</dbReference>
<dbReference type="GO" id="GO:0016705">
    <property type="term" value="F:oxidoreductase activity, acting on paired donors, with incorporation or reduction of molecular oxygen"/>
    <property type="evidence" value="ECO:0007669"/>
    <property type="project" value="InterPro"/>
</dbReference>
<proteinExistence type="inferred from homology"/>
<comment type="pathway">
    <text evidence="2">Cofactor biosynthesis; ubiquinone biosynthesis.</text>
</comment>
<keyword evidence="10" id="KW-1185">Reference proteome</keyword>
<dbReference type="GO" id="GO:0071949">
    <property type="term" value="F:FAD binding"/>
    <property type="evidence" value="ECO:0007669"/>
    <property type="project" value="InterPro"/>
</dbReference>
<dbReference type="InterPro" id="IPR051205">
    <property type="entry name" value="UbiH/COQ6_monooxygenase"/>
</dbReference>
<keyword evidence="5" id="KW-0274">FAD</keyword>
<evidence type="ECO:0000313" key="10">
    <source>
        <dbReference type="Proteomes" id="UP000199040"/>
    </source>
</evidence>
<feature type="domain" description="FAD-binding" evidence="8">
    <location>
        <begin position="7"/>
        <end position="341"/>
    </location>
</feature>
<sequence>MPEHTIADVAIVGAGPAGLCLAVELAALGLSVSVVDRAPYHALAAPGDDGREIALTHTSRRQLAWAGIWQRIDTQSVAPIREARLYNGEAPQGMTLAGSERAASQTIGQLVPNRVIRRAAFEAALADSRITLITGKGVSALETTSGARTLRLDDGSRLSARLVVAADGRLSATRRMAGLPAHLEDTGRKVLVCRMAHERPHGEMTWSWFGYERALALLPLNDQSSSVVMTLTPAEAERLEVLDDDAFSAAVSGFYRHCLGDMQRVGELHGYPLWVGYAQRLAAERLALIGDAAIGLHPATAHGFNVGLASVHRLVREISLAHRRGQDIGSSTLLSAYERTHLRATRPLWLASQAVVSLYGDQRPPARFVRQAALGLARQVGPLRWGLEHYLLRDAH</sequence>
<dbReference type="NCBIfam" id="TIGR01988">
    <property type="entry name" value="Ubi-OHases"/>
    <property type="match status" value="1"/>
</dbReference>
<accession>A0A1I3EXQ8</accession>
<evidence type="ECO:0000256" key="1">
    <source>
        <dbReference type="ARBA" id="ARBA00001974"/>
    </source>
</evidence>
<dbReference type="Gene3D" id="3.50.50.60">
    <property type="entry name" value="FAD/NAD(P)-binding domain"/>
    <property type="match status" value="2"/>
</dbReference>
<dbReference type="GO" id="GO:0004497">
    <property type="term" value="F:monooxygenase activity"/>
    <property type="evidence" value="ECO:0007669"/>
    <property type="project" value="UniProtKB-KW"/>
</dbReference>
<gene>
    <name evidence="9" type="ORF">SAMN04487959_11555</name>
</gene>
<keyword evidence="6" id="KW-0560">Oxidoreductase</keyword>
<comment type="cofactor">
    <cofactor evidence="1">
        <name>FAD</name>
        <dbReference type="ChEBI" id="CHEBI:57692"/>
    </cofactor>
</comment>
<dbReference type="Pfam" id="PF01494">
    <property type="entry name" value="FAD_binding_3"/>
    <property type="match status" value="1"/>
</dbReference>
<evidence type="ECO:0000259" key="8">
    <source>
        <dbReference type="Pfam" id="PF01494"/>
    </source>
</evidence>
<evidence type="ECO:0000256" key="3">
    <source>
        <dbReference type="ARBA" id="ARBA00005349"/>
    </source>
</evidence>
<dbReference type="Proteomes" id="UP000199040">
    <property type="component" value="Unassembled WGS sequence"/>
</dbReference>
<evidence type="ECO:0000256" key="4">
    <source>
        <dbReference type="ARBA" id="ARBA00022630"/>
    </source>
</evidence>
<dbReference type="InterPro" id="IPR036188">
    <property type="entry name" value="FAD/NAD-bd_sf"/>
</dbReference>